<sequence length="485" mass="53897">MAAIWRNRDLEQITGAPLTEDSLTAEGIARIVAEYPDEAMQVEYKSRRDLERIYPKAPTNPPPYPWSPLQEHAKDICAPANSRGAIVIYGVENSGGLPGRLRPFEDGDPGKLIEQYRKDIRQCCSPTPRFDMFPVSTDDRSGFYIVAIVPPSPSAPHAVLSQPGKSGRGQLYYFVRAEGESHIRPLAEHEVAELYGQRNRGLETRRQHVARVWDEGTVRVREHSDQIWAAVSIVPDAPRDDALTPSTQQEIKDWDNNITFPDCVLGLVPAVRDNAFPEMGMLVYTQLLDMGDDVLAPGAATTYRELHANGSGYAAINLRDASEDPMAPCDIDEDSLIDTLAALTVHLLAWTTSRNGRWGNATINAGIIGTDKKGNFDISVRLIDQTGGGSGRGRRIVRRPPHIEVAAHLEEIDTTQSKLRVAYTVASRILQRFGVLEPSWLAEDGAIVATEMMNPQKRRTRQWAGQHDVEVVEWNSRTQLTAQRP</sequence>
<dbReference type="InterPro" id="IPR038461">
    <property type="entry name" value="Schlafen_AlbA_2_dom_sf"/>
</dbReference>
<keyword evidence="2" id="KW-0547">Nucleotide-binding</keyword>
<name>A0ABV3FYB5_9NOCA</name>
<proteinExistence type="predicted"/>
<keyword evidence="2" id="KW-0067">ATP-binding</keyword>
<keyword evidence="3" id="KW-1185">Reference proteome</keyword>
<dbReference type="Gene3D" id="3.30.950.30">
    <property type="entry name" value="Schlafen, AAA domain"/>
    <property type="match status" value="1"/>
</dbReference>
<dbReference type="GO" id="GO:0005524">
    <property type="term" value="F:ATP binding"/>
    <property type="evidence" value="ECO:0007669"/>
    <property type="project" value="UniProtKB-KW"/>
</dbReference>
<comment type="caution">
    <text evidence="2">The sequence shown here is derived from an EMBL/GenBank/DDBJ whole genome shotgun (WGS) entry which is preliminary data.</text>
</comment>
<evidence type="ECO:0000313" key="3">
    <source>
        <dbReference type="Proteomes" id="UP001551695"/>
    </source>
</evidence>
<dbReference type="InterPro" id="IPR007421">
    <property type="entry name" value="Schlafen_AlbA_2_dom"/>
</dbReference>
<organism evidence="2 3">
    <name type="scientific">Nocardia aurea</name>
    <dbReference type="NCBI Taxonomy" id="2144174"/>
    <lineage>
        <taxon>Bacteria</taxon>
        <taxon>Bacillati</taxon>
        <taxon>Actinomycetota</taxon>
        <taxon>Actinomycetes</taxon>
        <taxon>Mycobacteriales</taxon>
        <taxon>Nocardiaceae</taxon>
        <taxon>Nocardia</taxon>
    </lineage>
</organism>
<accession>A0ABV3FYB5</accession>
<protein>
    <submittedName>
        <fullName evidence="2">ATP-binding protein</fullName>
    </submittedName>
</protein>
<dbReference type="Proteomes" id="UP001551695">
    <property type="component" value="Unassembled WGS sequence"/>
</dbReference>
<gene>
    <name evidence="2" type="ORF">AB0I48_22865</name>
</gene>
<evidence type="ECO:0000313" key="2">
    <source>
        <dbReference type="EMBL" id="MEV0710411.1"/>
    </source>
</evidence>
<dbReference type="RefSeq" id="WP_357786298.1">
    <property type="nucleotide sequence ID" value="NZ_JBFAKC010000010.1"/>
</dbReference>
<feature type="domain" description="Schlafen AlbA-2" evidence="1">
    <location>
        <begin position="41"/>
        <end position="163"/>
    </location>
</feature>
<dbReference type="EMBL" id="JBFAKC010000010">
    <property type="protein sequence ID" value="MEV0710411.1"/>
    <property type="molecule type" value="Genomic_DNA"/>
</dbReference>
<evidence type="ECO:0000259" key="1">
    <source>
        <dbReference type="Pfam" id="PF04326"/>
    </source>
</evidence>
<reference evidence="2 3" key="1">
    <citation type="submission" date="2024-06" db="EMBL/GenBank/DDBJ databases">
        <title>The Natural Products Discovery Center: Release of the First 8490 Sequenced Strains for Exploring Actinobacteria Biosynthetic Diversity.</title>
        <authorList>
            <person name="Kalkreuter E."/>
            <person name="Kautsar S.A."/>
            <person name="Yang D."/>
            <person name="Bader C.D."/>
            <person name="Teijaro C.N."/>
            <person name="Fluegel L."/>
            <person name="Davis C.M."/>
            <person name="Simpson J.R."/>
            <person name="Lauterbach L."/>
            <person name="Steele A.D."/>
            <person name="Gui C."/>
            <person name="Meng S."/>
            <person name="Li G."/>
            <person name="Viehrig K."/>
            <person name="Ye F."/>
            <person name="Su P."/>
            <person name="Kiefer A.F."/>
            <person name="Nichols A."/>
            <person name="Cepeda A.J."/>
            <person name="Yan W."/>
            <person name="Fan B."/>
            <person name="Jiang Y."/>
            <person name="Adhikari A."/>
            <person name="Zheng C.-J."/>
            <person name="Schuster L."/>
            <person name="Cowan T.M."/>
            <person name="Smanski M.J."/>
            <person name="Chevrette M.G."/>
            <person name="De Carvalho L.P.S."/>
            <person name="Shen B."/>
        </authorList>
    </citation>
    <scope>NUCLEOTIDE SEQUENCE [LARGE SCALE GENOMIC DNA]</scope>
    <source>
        <strain evidence="2 3">NPDC050403</strain>
    </source>
</reference>
<dbReference type="Pfam" id="PF04326">
    <property type="entry name" value="SLFN_AlbA_2"/>
    <property type="match status" value="1"/>
</dbReference>